<sequence length="97" mass="11270">MNPEDAAKSLITEAHASVVSQFFIENGKDRHIIYIHDIIIKPNGELDIKYSTPSEHVDKEWLYNEVQKAIKLILDDVIQQEKEKSFFKKVLNLFKGK</sequence>
<protein>
    <recommendedName>
        <fullName evidence="3">Head vertex assembly chaperone</fullName>
    </recommendedName>
</protein>
<dbReference type="InterPro" id="IPR021049">
    <property type="entry name" value="Phage_T4_Gp40"/>
</dbReference>
<accession>A0AAE9G7T2</accession>
<dbReference type="EMBL" id="OM638103">
    <property type="protein sequence ID" value="UNY47021.1"/>
    <property type="molecule type" value="Genomic_DNA"/>
</dbReference>
<name>A0AAE9G7T2_9CAUD</name>
<dbReference type="Pfam" id="PF11113">
    <property type="entry name" value="Phage_head_chap"/>
    <property type="match status" value="1"/>
</dbReference>
<gene>
    <name evidence="1" type="ORF">EHEKIMEA_00139</name>
</gene>
<keyword evidence="2" id="KW-1185">Reference proteome</keyword>
<dbReference type="Proteomes" id="UP000832072">
    <property type="component" value="Segment"/>
</dbReference>
<organism evidence="1 2">
    <name type="scientific">Cronobacter phage LPCS28</name>
    <dbReference type="NCBI Taxonomy" id="2924885"/>
    <lineage>
        <taxon>Viruses</taxon>
        <taxon>Duplodnaviria</taxon>
        <taxon>Heunggongvirae</taxon>
        <taxon>Uroviricota</taxon>
        <taxon>Caudoviricetes</taxon>
        <taxon>Pantevenvirales</taxon>
        <taxon>Straboviridae</taxon>
        <taxon>Nanhuvirus</taxon>
        <taxon>Nanhuvirus LPCS28</taxon>
    </lineage>
</organism>
<evidence type="ECO:0008006" key="3">
    <source>
        <dbReference type="Google" id="ProtNLM"/>
    </source>
</evidence>
<evidence type="ECO:0000313" key="1">
    <source>
        <dbReference type="EMBL" id="UNY47021.1"/>
    </source>
</evidence>
<proteinExistence type="predicted"/>
<evidence type="ECO:0000313" key="2">
    <source>
        <dbReference type="Proteomes" id="UP000832072"/>
    </source>
</evidence>
<reference evidence="1 2" key="1">
    <citation type="submission" date="2022-02" db="EMBL/GenBank/DDBJ databases">
        <authorList>
            <person name="Tian F."/>
            <person name="Li J."/>
            <person name="Li F."/>
            <person name="Tong Y."/>
        </authorList>
    </citation>
    <scope>NUCLEOTIDE SEQUENCE [LARGE SCALE GENOMIC DNA]</scope>
</reference>